<evidence type="ECO:0000256" key="6">
    <source>
        <dbReference type="PROSITE-ProRule" id="PRU00221"/>
    </source>
</evidence>
<dbReference type="SMART" id="SM00320">
    <property type="entry name" value="WD40"/>
    <property type="match status" value="6"/>
</dbReference>
<organism evidence="9 10">
    <name type="scientific">Sporisorium reilianum f. sp. reilianum</name>
    <dbReference type="NCBI Taxonomy" id="72559"/>
    <lineage>
        <taxon>Eukaryota</taxon>
        <taxon>Fungi</taxon>
        <taxon>Dikarya</taxon>
        <taxon>Basidiomycota</taxon>
        <taxon>Ustilaginomycotina</taxon>
        <taxon>Ustilaginomycetes</taxon>
        <taxon>Ustilaginales</taxon>
        <taxon>Ustilaginaceae</taxon>
        <taxon>Sporisorium</taxon>
    </lineage>
</organism>
<dbReference type="GO" id="GO:0045943">
    <property type="term" value="P:positive regulation of transcription by RNA polymerase I"/>
    <property type="evidence" value="ECO:0007669"/>
    <property type="project" value="TreeGrafter"/>
</dbReference>
<protein>
    <submittedName>
        <fullName evidence="9">Related to UTP15-nucleolar protein, component of the small subunit processome</fullName>
    </submittedName>
</protein>
<accession>A0A2N8UHV5</accession>
<feature type="region of interest" description="Disordered" evidence="7">
    <location>
        <begin position="64"/>
        <end position="84"/>
    </location>
</feature>
<sequence length="577" mass="62589">MEYSSLRPVTERSARPSSSRSPESHYWRKFRAPVFVKELAPITSIHFVPPVSVYSTSSLEDDPSSASAAASTIGSTSTQPTSVSARQKFAVTTGARVQIYSMRNSRVSKTISRFKDVARSANFRSDGRLMVAGDDSGLIQVFDTTSRAILRTLRGHSGPVHITRFSPNGTEIMSASDDRTVRLWDVPEQKAVHVFEGHEDYVRSAVFSPDNPALMLSGSYDSTVKLWDARMGETGGCAMTMNHGAPVEDVLVYPTGGGGVALSAGGPVMKVWDLMMGGRCMASISNHQKTITSLALSVNSGADFSVANSESVGGMRILTGGLDHLVKVYDPAQDFKVTHTMRYPSPILSMAVSPDESHIAVGMADGTLCVRKRDVKASELERREAERAAMNAGAYEFFMQGKAAASNQPGKINARRATDDIRVDSVRKRKLHDYDRLLKAFRYADALDAALRKGVAPTVTFGLILELIHRSPRGSLDGLRRAISGRDDVTLEPVLRFLLRHAANPSYVDLVCDTLNVIVDTYASVIGQSPLIDDLFGRIWAKVGDEIRLQRDLMQVRGSLEMILAGTALGAASSAVA</sequence>
<dbReference type="PROSITE" id="PS00678">
    <property type="entry name" value="WD_REPEATS_1"/>
    <property type="match status" value="1"/>
</dbReference>
<evidence type="ECO:0000313" key="10">
    <source>
        <dbReference type="Proteomes" id="UP000239563"/>
    </source>
</evidence>
<dbReference type="Proteomes" id="UP000239563">
    <property type="component" value="Chromosome XII"/>
</dbReference>
<evidence type="ECO:0000256" key="7">
    <source>
        <dbReference type="SAM" id="MobiDB-lite"/>
    </source>
</evidence>
<dbReference type="CDD" id="cd00200">
    <property type="entry name" value="WD40"/>
    <property type="match status" value="1"/>
</dbReference>
<feature type="repeat" description="WD" evidence="6">
    <location>
        <begin position="153"/>
        <end position="194"/>
    </location>
</feature>
<name>A0A2N8UHV5_9BASI</name>
<feature type="region of interest" description="Disordered" evidence="7">
    <location>
        <begin position="1"/>
        <end position="23"/>
    </location>
</feature>
<keyword evidence="4" id="KW-0677">Repeat</keyword>
<evidence type="ECO:0000256" key="3">
    <source>
        <dbReference type="ARBA" id="ARBA00022574"/>
    </source>
</evidence>
<dbReference type="Pfam" id="PF00400">
    <property type="entry name" value="WD40"/>
    <property type="match status" value="4"/>
</dbReference>
<dbReference type="EMBL" id="LT795065">
    <property type="protein sequence ID" value="SJX64525.1"/>
    <property type="molecule type" value="Genomic_DNA"/>
</dbReference>
<proteinExistence type="predicted"/>
<dbReference type="PROSITE" id="PS50294">
    <property type="entry name" value="WD_REPEATS_REGION"/>
    <property type="match status" value="2"/>
</dbReference>
<dbReference type="InterPro" id="IPR020472">
    <property type="entry name" value="WD40_PAC1"/>
</dbReference>
<evidence type="ECO:0000256" key="5">
    <source>
        <dbReference type="ARBA" id="ARBA00023242"/>
    </source>
</evidence>
<keyword evidence="2" id="KW-0698">rRNA processing</keyword>
<dbReference type="AlphaFoldDB" id="A0A2N8UHV5"/>
<keyword evidence="5" id="KW-0539">Nucleus</keyword>
<feature type="repeat" description="WD" evidence="6">
    <location>
        <begin position="195"/>
        <end position="228"/>
    </location>
</feature>
<dbReference type="InterPro" id="IPR036322">
    <property type="entry name" value="WD40_repeat_dom_sf"/>
</dbReference>
<comment type="subcellular location">
    <subcellularLocation>
        <location evidence="1">Nucleus</location>
        <location evidence="1">Nucleolus</location>
    </subcellularLocation>
</comment>
<feature type="domain" description="U3 small nucleolar RNA-associated protein 15 C-terminal" evidence="8">
    <location>
        <begin position="416"/>
        <end position="563"/>
    </location>
</feature>
<dbReference type="InterPro" id="IPR019775">
    <property type="entry name" value="WD40_repeat_CS"/>
</dbReference>
<evidence type="ECO:0000256" key="1">
    <source>
        <dbReference type="ARBA" id="ARBA00004604"/>
    </source>
</evidence>
<evidence type="ECO:0000259" key="8">
    <source>
        <dbReference type="Pfam" id="PF09384"/>
    </source>
</evidence>
<dbReference type="GO" id="GO:0006364">
    <property type="term" value="P:rRNA processing"/>
    <property type="evidence" value="ECO:0007669"/>
    <property type="project" value="UniProtKB-KW"/>
</dbReference>
<gene>
    <name evidence="9" type="ORF">SRS1_15152</name>
</gene>
<dbReference type="InterPro" id="IPR018983">
    <property type="entry name" value="U3_snoRNA-assocProt_15_C"/>
</dbReference>
<dbReference type="PRINTS" id="PR00320">
    <property type="entry name" value="GPROTEINBRPT"/>
</dbReference>
<dbReference type="GO" id="GO:0005730">
    <property type="term" value="C:nucleolus"/>
    <property type="evidence" value="ECO:0007669"/>
    <property type="project" value="UniProtKB-SubCell"/>
</dbReference>
<dbReference type="SUPFAM" id="SSF50978">
    <property type="entry name" value="WD40 repeat-like"/>
    <property type="match status" value="1"/>
</dbReference>
<dbReference type="PROSITE" id="PS50082">
    <property type="entry name" value="WD_REPEATS_2"/>
    <property type="match status" value="2"/>
</dbReference>
<dbReference type="PANTHER" id="PTHR19924">
    <property type="entry name" value="UTP15 U3 SMALL NUCLEOLAR RNA-ASSOCIATED PROTEIN 15 FAMILY MEMBER"/>
    <property type="match status" value="1"/>
</dbReference>
<keyword evidence="3 6" id="KW-0853">WD repeat</keyword>
<dbReference type="Pfam" id="PF09384">
    <property type="entry name" value="UTP15_C"/>
    <property type="match status" value="1"/>
</dbReference>
<reference evidence="9 10" key="1">
    <citation type="submission" date="2017-02" db="EMBL/GenBank/DDBJ databases">
        <authorList>
            <person name="Peterson S.W."/>
        </authorList>
    </citation>
    <scope>NUCLEOTIDE SEQUENCE [LARGE SCALE GENOMIC DNA]</scope>
    <source>
        <strain evidence="9 10">SRS1_H2-8</strain>
    </source>
</reference>
<evidence type="ECO:0000256" key="4">
    <source>
        <dbReference type="ARBA" id="ARBA00022737"/>
    </source>
</evidence>
<feature type="compositionally biased region" description="Low complexity" evidence="7">
    <location>
        <begin position="64"/>
        <end position="78"/>
    </location>
</feature>
<dbReference type="InterPro" id="IPR001680">
    <property type="entry name" value="WD40_rpt"/>
</dbReference>
<dbReference type="InterPro" id="IPR015943">
    <property type="entry name" value="WD40/YVTN_repeat-like_dom_sf"/>
</dbReference>
<dbReference type="PANTHER" id="PTHR19924:SF26">
    <property type="entry name" value="U3 SMALL NUCLEOLAR RNA-ASSOCIATED PROTEIN 15 HOMOLOG"/>
    <property type="match status" value="1"/>
</dbReference>
<evidence type="ECO:0000256" key="2">
    <source>
        <dbReference type="ARBA" id="ARBA00022552"/>
    </source>
</evidence>
<dbReference type="Gene3D" id="2.130.10.10">
    <property type="entry name" value="YVTN repeat-like/Quinoprotein amine dehydrogenase"/>
    <property type="match status" value="2"/>
</dbReference>
<evidence type="ECO:0000313" key="9">
    <source>
        <dbReference type="EMBL" id="SJX64525.1"/>
    </source>
</evidence>